<dbReference type="InterPro" id="IPR039424">
    <property type="entry name" value="SBP_5"/>
</dbReference>
<dbReference type="Gene3D" id="3.10.105.10">
    <property type="entry name" value="Dipeptide-binding Protein, Domain 3"/>
    <property type="match status" value="1"/>
</dbReference>
<dbReference type="SUPFAM" id="SSF53850">
    <property type="entry name" value="Periplasmic binding protein-like II"/>
    <property type="match status" value="1"/>
</dbReference>
<dbReference type="EMBL" id="JAVLVU010000001">
    <property type="protein sequence ID" value="MDT3403167.1"/>
    <property type="molecule type" value="Genomic_DNA"/>
</dbReference>
<dbReference type="Gene3D" id="3.40.190.10">
    <property type="entry name" value="Periplasmic binding protein-like II"/>
    <property type="match status" value="1"/>
</dbReference>
<evidence type="ECO:0000313" key="4">
    <source>
        <dbReference type="Proteomes" id="UP001258315"/>
    </source>
</evidence>
<dbReference type="Pfam" id="PF00496">
    <property type="entry name" value="SBP_bac_5"/>
    <property type="match status" value="1"/>
</dbReference>
<evidence type="ECO:0000259" key="2">
    <source>
        <dbReference type="Pfam" id="PF00496"/>
    </source>
</evidence>
<dbReference type="Proteomes" id="UP001258315">
    <property type="component" value="Unassembled WGS sequence"/>
</dbReference>
<comment type="caution">
    <text evidence="3">The sequence shown here is derived from an EMBL/GenBank/DDBJ whole genome shotgun (WGS) entry which is preliminary data.</text>
</comment>
<reference evidence="4" key="1">
    <citation type="submission" date="2023-07" db="EMBL/GenBank/DDBJ databases">
        <title>Functional and genomic diversity of the sorghum phyllosphere microbiome.</title>
        <authorList>
            <person name="Shade A."/>
        </authorList>
    </citation>
    <scope>NUCLEOTIDE SEQUENCE [LARGE SCALE GENOMIC DNA]</scope>
    <source>
        <strain evidence="4">SORGH_AS_0422</strain>
    </source>
</reference>
<feature type="domain" description="Solute-binding protein family 5" evidence="2">
    <location>
        <begin position="73"/>
        <end position="461"/>
    </location>
</feature>
<accession>A0ABU3GTS2</accession>
<keyword evidence="1" id="KW-0732">Signal</keyword>
<dbReference type="PIRSF" id="PIRSF002741">
    <property type="entry name" value="MppA"/>
    <property type="match status" value="1"/>
</dbReference>
<evidence type="ECO:0000313" key="3">
    <source>
        <dbReference type="EMBL" id="MDT3403167.1"/>
    </source>
</evidence>
<dbReference type="InterPro" id="IPR030678">
    <property type="entry name" value="Peptide/Ni-bd"/>
</dbReference>
<dbReference type="RefSeq" id="WP_311949954.1">
    <property type="nucleotide sequence ID" value="NZ_JAVLVU010000001.1"/>
</dbReference>
<feature type="chain" id="PRO_5045725184" evidence="1">
    <location>
        <begin position="24"/>
        <end position="544"/>
    </location>
</feature>
<dbReference type="PANTHER" id="PTHR30290">
    <property type="entry name" value="PERIPLASMIC BINDING COMPONENT OF ABC TRANSPORTER"/>
    <property type="match status" value="1"/>
</dbReference>
<dbReference type="CDD" id="cd00995">
    <property type="entry name" value="PBP2_NikA_DppA_OppA_like"/>
    <property type="match status" value="1"/>
</dbReference>
<keyword evidence="4" id="KW-1185">Reference proteome</keyword>
<proteinExistence type="predicted"/>
<dbReference type="Gene3D" id="3.90.76.10">
    <property type="entry name" value="Dipeptide-binding Protein, Domain 1"/>
    <property type="match status" value="1"/>
</dbReference>
<evidence type="ECO:0000256" key="1">
    <source>
        <dbReference type="SAM" id="SignalP"/>
    </source>
</evidence>
<name>A0ABU3GTS2_9SPHI</name>
<sequence length="544" mass="62031">MYTARLGILWLLCVAVFSACRSADDTSRKTIFNINLDQGLTSLDPAFARNQNALWIDNQIYNGLVQIDDSLHIKPCIAKSWALSPDGLTYTFHLRNDVYFHNDEQFTGSKGRIATAADFAYSFGRLIDPKVASSGSWIFSDKVSGKDAFAALNDTTFQIKLKQPFPPLMSLLTAQYCSVVPREVVEHYGKDFRSHPVGTGPFKFKYWKEGEVMALLKNENYWERDKQGNRLPHLDAVKATFISDKQTAFMEFIKQKLDFFNGIDGSYRDDILTKSGRITHKYQGKFKLHVSPTLNTEYLGILVDTSLSIVKNSPLRMLKVRQAINYAINKPRMIKYLRNSCGAPGYAGFIPQGMPGFDTSAVRGYHYNPEKAKRLLTEAGFPQGKNLPEIILSTTTSYRDLIEYIQGELQQIGIRTRVELVQGASLRELIAKNGVNFFRASWIADYADGENYLSVFYSKNKIPFGPNYTGFHNKQFDALFEQAYHVTDDARRFKLYQQMDNMVMQQAPVVILYYDKLVNMYQNNISGYHLNAQNLLVLKDVRKK</sequence>
<feature type="signal peptide" evidence="1">
    <location>
        <begin position="1"/>
        <end position="23"/>
    </location>
</feature>
<dbReference type="InterPro" id="IPR000914">
    <property type="entry name" value="SBP_5_dom"/>
</dbReference>
<dbReference type="PROSITE" id="PS51257">
    <property type="entry name" value="PROKAR_LIPOPROTEIN"/>
    <property type="match status" value="1"/>
</dbReference>
<protein>
    <submittedName>
        <fullName evidence="3">Oligopeptide transport system substrate-binding protein</fullName>
    </submittedName>
</protein>
<gene>
    <name evidence="3" type="ORF">QE417_002239</name>
</gene>
<organism evidence="3 4">
    <name type="scientific">Mucilaginibacter terrae</name>
    <dbReference type="NCBI Taxonomy" id="1955052"/>
    <lineage>
        <taxon>Bacteria</taxon>
        <taxon>Pseudomonadati</taxon>
        <taxon>Bacteroidota</taxon>
        <taxon>Sphingobacteriia</taxon>
        <taxon>Sphingobacteriales</taxon>
        <taxon>Sphingobacteriaceae</taxon>
        <taxon>Mucilaginibacter</taxon>
    </lineage>
</organism>